<dbReference type="Pfam" id="PF13366">
    <property type="entry name" value="PDDEXK_3"/>
    <property type="match status" value="1"/>
</dbReference>
<name>X0WQB5_9ZZZZ</name>
<protein>
    <recommendedName>
        <fullName evidence="2">GxxExxY protein</fullName>
    </recommendedName>
</protein>
<evidence type="ECO:0008006" key="2">
    <source>
        <dbReference type="Google" id="ProtNLM"/>
    </source>
</evidence>
<proteinExistence type="predicted"/>
<sequence length="98" mass="11124">AVIVVHKALGPGLLESAYEECLCYELSRAGLKIVKQLQLPVVYKEVKPNCGYRLDIFVENLIIVELKTVDKLKPIHEARLLTYFKLTDKNPGLFVIKL</sequence>
<organism evidence="1">
    <name type="scientific">marine sediment metagenome</name>
    <dbReference type="NCBI Taxonomy" id="412755"/>
    <lineage>
        <taxon>unclassified sequences</taxon>
        <taxon>metagenomes</taxon>
        <taxon>ecological metagenomes</taxon>
    </lineage>
</organism>
<feature type="non-terminal residue" evidence="1">
    <location>
        <position position="1"/>
    </location>
</feature>
<dbReference type="AlphaFoldDB" id="X0WQB5"/>
<accession>X0WQB5</accession>
<comment type="caution">
    <text evidence="1">The sequence shown here is derived from an EMBL/GenBank/DDBJ whole genome shotgun (WGS) entry which is preliminary data.</text>
</comment>
<dbReference type="NCBIfam" id="TIGR04256">
    <property type="entry name" value="GxxExxY"/>
    <property type="match status" value="1"/>
</dbReference>
<evidence type="ECO:0000313" key="1">
    <source>
        <dbReference type="EMBL" id="GAG33169.1"/>
    </source>
</evidence>
<reference evidence="1" key="1">
    <citation type="journal article" date="2014" name="Front. Microbiol.">
        <title>High frequency of phylogenetically diverse reductive dehalogenase-homologous genes in deep subseafloor sedimentary metagenomes.</title>
        <authorList>
            <person name="Kawai M."/>
            <person name="Futagami T."/>
            <person name="Toyoda A."/>
            <person name="Takaki Y."/>
            <person name="Nishi S."/>
            <person name="Hori S."/>
            <person name="Arai W."/>
            <person name="Tsubouchi T."/>
            <person name="Morono Y."/>
            <person name="Uchiyama I."/>
            <person name="Ito T."/>
            <person name="Fujiyama A."/>
            <person name="Inagaki F."/>
            <person name="Takami H."/>
        </authorList>
    </citation>
    <scope>NUCLEOTIDE SEQUENCE</scope>
    <source>
        <strain evidence="1">Expedition CK06-06</strain>
    </source>
</reference>
<dbReference type="InterPro" id="IPR026350">
    <property type="entry name" value="GxxExxY"/>
</dbReference>
<dbReference type="EMBL" id="BARS01041523">
    <property type="protein sequence ID" value="GAG33169.1"/>
    <property type="molecule type" value="Genomic_DNA"/>
</dbReference>
<gene>
    <name evidence="1" type="ORF">S01H1_63143</name>
</gene>